<feature type="domain" description="DUF4097" evidence="1">
    <location>
        <begin position="56"/>
        <end position="232"/>
    </location>
</feature>
<dbReference type="Pfam" id="PF13349">
    <property type="entry name" value="DUF4097"/>
    <property type="match status" value="1"/>
</dbReference>
<dbReference type="PANTHER" id="PTHR34094">
    <property type="match status" value="1"/>
</dbReference>
<accession>A0ABV5P7L8</accession>
<dbReference type="RefSeq" id="WP_345225594.1">
    <property type="nucleotide sequence ID" value="NZ_BAAAXE010000013.1"/>
</dbReference>
<evidence type="ECO:0000313" key="3">
    <source>
        <dbReference type="Proteomes" id="UP001589718"/>
    </source>
</evidence>
<gene>
    <name evidence="2" type="ORF">ACFFTU_04390</name>
</gene>
<name>A0ABV5P7L8_STRCM</name>
<sequence>MPTFDTPGPIMTTVRVEAGSLQFTATDRTDTVVVVRPRTAGKDVDARAAEQTEVTFTNGVLTIRTPKPHLLGLGIGRVGSVDVTVELPTGSDVEMTGSWTHVFAEGRLGEVRVKTSSGDVRLDETGPLDLTSAHGSIAVDRVAGRAELTTSSGSVRIGSVEGPATVKNSHGTTTVGIVTGELRVRNAVGDIDVTRAEGSVTAVTAHGTLRIAEVARGTVQVETSHGAIEIGVRASTATWLDADAGAGRVHNALAASAPPAGAEETVKIRARTKYGNIAVRRAKA</sequence>
<dbReference type="PANTHER" id="PTHR34094:SF1">
    <property type="entry name" value="PROTEIN FAM185A"/>
    <property type="match status" value="1"/>
</dbReference>
<dbReference type="Proteomes" id="UP001589718">
    <property type="component" value="Unassembled WGS sequence"/>
</dbReference>
<proteinExistence type="predicted"/>
<dbReference type="EMBL" id="JBHMCR010000003">
    <property type="protein sequence ID" value="MFB9519191.1"/>
    <property type="molecule type" value="Genomic_DNA"/>
</dbReference>
<comment type="caution">
    <text evidence="2">The sequence shown here is derived from an EMBL/GenBank/DDBJ whole genome shotgun (WGS) entry which is preliminary data.</text>
</comment>
<evidence type="ECO:0000259" key="1">
    <source>
        <dbReference type="Pfam" id="PF13349"/>
    </source>
</evidence>
<reference evidence="2 3" key="1">
    <citation type="submission" date="2024-09" db="EMBL/GenBank/DDBJ databases">
        <authorList>
            <person name="Sun Q."/>
            <person name="Mori K."/>
        </authorList>
    </citation>
    <scope>NUCLEOTIDE SEQUENCE [LARGE SCALE GENOMIC DNA]</scope>
    <source>
        <strain evidence="2 3">JCM 4362</strain>
    </source>
</reference>
<keyword evidence="3" id="KW-1185">Reference proteome</keyword>
<protein>
    <submittedName>
        <fullName evidence="2">DUF4097 domain-containing protein</fullName>
    </submittedName>
</protein>
<evidence type="ECO:0000313" key="2">
    <source>
        <dbReference type="EMBL" id="MFB9519191.1"/>
    </source>
</evidence>
<organism evidence="2 3">
    <name type="scientific">Streptomyces cremeus</name>
    <dbReference type="NCBI Taxonomy" id="66881"/>
    <lineage>
        <taxon>Bacteria</taxon>
        <taxon>Bacillati</taxon>
        <taxon>Actinomycetota</taxon>
        <taxon>Actinomycetes</taxon>
        <taxon>Kitasatosporales</taxon>
        <taxon>Streptomycetaceae</taxon>
        <taxon>Streptomyces</taxon>
    </lineage>
</organism>
<dbReference type="InterPro" id="IPR025164">
    <property type="entry name" value="Toastrack_DUF4097"/>
</dbReference>